<dbReference type="Proteomes" id="UP000035682">
    <property type="component" value="Unplaced"/>
</dbReference>
<feature type="region of interest" description="Disordered" evidence="1">
    <location>
        <begin position="28"/>
        <end position="56"/>
    </location>
</feature>
<dbReference type="EMBL" id="LN609407">
    <property type="protein sequence ID" value="CEF61428.1"/>
    <property type="molecule type" value="Genomic_DNA"/>
</dbReference>
<protein>
    <submittedName>
        <fullName evidence="4">Aspartic peptidase domain-containing protein</fullName>
    </submittedName>
</protein>
<evidence type="ECO:0000256" key="1">
    <source>
        <dbReference type="SAM" id="MobiDB-lite"/>
    </source>
</evidence>
<dbReference type="AlphaFoldDB" id="A0A090MSY7"/>
<dbReference type="GeneID" id="36373796"/>
<accession>A0A090MSY7</accession>
<evidence type="ECO:0000313" key="3">
    <source>
        <dbReference type="Proteomes" id="UP000035682"/>
    </source>
</evidence>
<organism evidence="2">
    <name type="scientific">Strongyloides ratti</name>
    <name type="common">Parasitic roundworm</name>
    <dbReference type="NCBI Taxonomy" id="34506"/>
    <lineage>
        <taxon>Eukaryota</taxon>
        <taxon>Metazoa</taxon>
        <taxon>Ecdysozoa</taxon>
        <taxon>Nematoda</taxon>
        <taxon>Chromadorea</taxon>
        <taxon>Rhabditida</taxon>
        <taxon>Tylenchina</taxon>
        <taxon>Panagrolaimomorpha</taxon>
        <taxon>Strongyloidoidea</taxon>
        <taxon>Strongyloididae</taxon>
        <taxon>Strongyloides</taxon>
    </lineage>
</organism>
<evidence type="ECO:0000313" key="2">
    <source>
        <dbReference type="EMBL" id="CEF61428.1"/>
    </source>
</evidence>
<reference evidence="2" key="1">
    <citation type="submission" date="2014-09" db="EMBL/GenBank/DDBJ databases">
        <authorList>
            <person name="Aslett A.Martin."/>
        </authorList>
    </citation>
    <scope>NUCLEOTIDE SEQUENCE</scope>
    <source>
        <strain evidence="2">ED321 Heterogonic</strain>
    </source>
</reference>
<reference evidence="4" key="3">
    <citation type="submission" date="2020-12" db="UniProtKB">
        <authorList>
            <consortium name="WormBaseParasite"/>
        </authorList>
    </citation>
    <scope>IDENTIFICATION</scope>
</reference>
<dbReference type="WBParaSite" id="SRAE_0000055200.1">
    <property type="protein sequence ID" value="SRAE_0000055200.1"/>
    <property type="gene ID" value="WBGene00256298"/>
</dbReference>
<dbReference type="RefSeq" id="XP_024500637.1">
    <property type="nucleotide sequence ID" value="XM_024646457.1"/>
</dbReference>
<dbReference type="CTD" id="36373796"/>
<name>A0A090MSY7_STRRB</name>
<sequence length="244" mass="27749">MKYNGQRYNSEKRNEFKQHQQYNLHTKYSVSQNQHTSDNRQEYSTHADKKTSTNSTPCVTYSICKNSDTQIFGQNYNKPADALSKSKSVKYDDNINYSTSEPSKPSFEAMAVQDEDDIKPLKNEVKCKGIGDSVIYPLGMADVKLQLNENTSDILALIVEDFVIPYKMIIGTNTLKNVIIAIQDDEILVEPLVPEKILCNSVDSHPEESIDHHSDRAKTLDLIYQQYEDIITTHEYDVGEAKIG</sequence>
<gene>
    <name evidence="2 4 5" type="ORF">SRAE_0000055200</name>
</gene>
<keyword evidence="3" id="KW-1185">Reference proteome</keyword>
<evidence type="ECO:0000313" key="4">
    <source>
        <dbReference type="WBParaSite" id="SRAE_0000055200.1"/>
    </source>
</evidence>
<reference evidence="3" key="2">
    <citation type="submission" date="2014-09" db="EMBL/GenBank/DDBJ databases">
        <authorList>
            <person name="Martin A.A."/>
        </authorList>
    </citation>
    <scope>NUCLEOTIDE SEQUENCE</scope>
    <source>
        <strain evidence="3">ED321</strain>
    </source>
</reference>
<proteinExistence type="predicted"/>
<dbReference type="WormBase" id="SRAE_0000055200">
    <property type="protein sequence ID" value="SRP10245"/>
    <property type="gene ID" value="WBGene00256298"/>
</dbReference>
<feature type="compositionally biased region" description="Basic and acidic residues" evidence="1">
    <location>
        <begin position="37"/>
        <end position="51"/>
    </location>
</feature>
<evidence type="ECO:0000313" key="5">
    <source>
        <dbReference type="WormBase" id="SRAE_0000055200"/>
    </source>
</evidence>